<dbReference type="EMBL" id="PRLM01000003">
    <property type="protein sequence ID" value="RYC74847.1"/>
    <property type="molecule type" value="Genomic_DNA"/>
</dbReference>
<keyword evidence="1" id="KW-0378">Hydrolase</keyword>
<feature type="domain" description="Nudix hydrolase" evidence="3">
    <location>
        <begin position="36"/>
        <end position="171"/>
    </location>
</feature>
<feature type="compositionally biased region" description="Basic and acidic residues" evidence="2">
    <location>
        <begin position="16"/>
        <end position="33"/>
    </location>
</feature>
<dbReference type="Proteomes" id="UP001191019">
    <property type="component" value="Unassembled WGS sequence"/>
</dbReference>
<evidence type="ECO:0000259" key="3">
    <source>
        <dbReference type="PROSITE" id="PS51462"/>
    </source>
</evidence>
<dbReference type="InterPro" id="IPR015797">
    <property type="entry name" value="NUDIX_hydrolase-like_dom_sf"/>
</dbReference>
<dbReference type="RefSeq" id="WP_129734867.1">
    <property type="nucleotide sequence ID" value="NZ_PRLM01000003.1"/>
</dbReference>
<dbReference type="PROSITE" id="PS51462">
    <property type="entry name" value="NUDIX"/>
    <property type="match status" value="1"/>
</dbReference>
<keyword evidence="4" id="KW-0413">Isomerase</keyword>
<dbReference type="EC" id="5.3.3.2" evidence="4"/>
<dbReference type="PROSITE" id="PS00893">
    <property type="entry name" value="NUDIX_BOX"/>
    <property type="match status" value="1"/>
</dbReference>
<feature type="region of interest" description="Disordered" evidence="2">
    <location>
        <begin position="13"/>
        <end position="33"/>
    </location>
</feature>
<keyword evidence="5" id="KW-1185">Reference proteome</keyword>
<dbReference type="PANTHER" id="PTHR10885">
    <property type="entry name" value="ISOPENTENYL-DIPHOSPHATE DELTA-ISOMERASE"/>
    <property type="match status" value="1"/>
</dbReference>
<organism evidence="4 5">
    <name type="scientific">Candidatus Nanosyncoccus alces</name>
    <dbReference type="NCBI Taxonomy" id="2171997"/>
    <lineage>
        <taxon>Bacteria</taxon>
        <taxon>Candidatus Saccharimonadota</taxon>
        <taxon>Candidatus Nanosyncoccalia</taxon>
        <taxon>Candidatus Nanosyncoccales</taxon>
        <taxon>Candidatus Nanosyncoccaceae</taxon>
        <taxon>Candidatus Nanosyncoccus</taxon>
    </lineage>
</organism>
<gene>
    <name evidence="4" type="primary">idi</name>
    <name evidence="4" type="ORF">G3RUM_00396</name>
</gene>
<dbReference type="SUPFAM" id="SSF55811">
    <property type="entry name" value="Nudix"/>
    <property type="match status" value="1"/>
</dbReference>
<dbReference type="Pfam" id="PF00293">
    <property type="entry name" value="NUDIX"/>
    <property type="match status" value="1"/>
</dbReference>
<proteinExistence type="predicted"/>
<evidence type="ECO:0000313" key="4">
    <source>
        <dbReference type="EMBL" id="RYC74847.1"/>
    </source>
</evidence>
<sequence length="189" mass="21935">MYHDEMWQEFYPNGDRIMDGGRSPKDGNPKSGEEDVWVGATVLWLYRKTERGIEVLFQKRSHFVDHNPDKWDISAGGHVNYGESITDAAVREAREEIGVKIDKEKLKYSFSLAGSSGYNILVYGYFYDWTGQEDSFHFDDNEVSEVKWVALEEFDEFVRGNVKESLKGAYHTLGLTKYWLEYYGNLQAE</sequence>
<accession>A0ABY0FM09</accession>
<evidence type="ECO:0000256" key="1">
    <source>
        <dbReference type="ARBA" id="ARBA00022801"/>
    </source>
</evidence>
<dbReference type="GO" id="GO:0004452">
    <property type="term" value="F:isopentenyl-diphosphate delta-isomerase activity"/>
    <property type="evidence" value="ECO:0007669"/>
    <property type="project" value="UniProtKB-EC"/>
</dbReference>
<comment type="caution">
    <text evidence="4">The sequence shown here is derived from an EMBL/GenBank/DDBJ whole genome shotgun (WGS) entry which is preliminary data.</text>
</comment>
<dbReference type="PANTHER" id="PTHR10885:SF0">
    <property type="entry name" value="ISOPENTENYL-DIPHOSPHATE DELTA-ISOMERASE"/>
    <property type="match status" value="1"/>
</dbReference>
<name>A0ABY0FM09_9BACT</name>
<reference evidence="4 5" key="1">
    <citation type="journal article" date="2018" name="bioRxiv">
        <title>Evidence of independent acquisition and adaption of ultra-small bacteria to human hosts across the highly diverse yet reduced genomes of the phylum Saccharibacteria.</title>
        <authorList>
            <person name="McLean J.S."/>
            <person name="Bor B."/>
            <person name="To T.T."/>
            <person name="Liu Q."/>
            <person name="Kearns K.A."/>
            <person name="Solden L.M."/>
            <person name="Wrighton K.C."/>
            <person name="He X."/>
            <person name="Shi W."/>
        </authorList>
    </citation>
    <scope>NUCLEOTIDE SEQUENCE [LARGE SCALE GENOMIC DNA]</scope>
    <source>
        <strain evidence="4 5">TM7_G3_2_Rum_HOT_351B</strain>
    </source>
</reference>
<dbReference type="InterPro" id="IPR020084">
    <property type="entry name" value="NUDIX_hydrolase_CS"/>
</dbReference>
<dbReference type="Gene3D" id="3.90.79.10">
    <property type="entry name" value="Nucleoside Triphosphate Pyrophosphohydrolase"/>
    <property type="match status" value="1"/>
</dbReference>
<evidence type="ECO:0000313" key="5">
    <source>
        <dbReference type="Proteomes" id="UP001191019"/>
    </source>
</evidence>
<dbReference type="InterPro" id="IPR000086">
    <property type="entry name" value="NUDIX_hydrolase_dom"/>
</dbReference>
<reference evidence="4 5" key="2">
    <citation type="journal article" date="2020" name="Cell Rep.">
        <title>Acquisition and Adaptation of Ultra-small Parasitic Reduced Genome Bacteria to Mammalian Hosts.</title>
        <authorList>
            <person name="McLean J.S."/>
            <person name="Bor B."/>
            <person name="Kerns K.A."/>
            <person name="Liu Q."/>
            <person name="To T.T."/>
            <person name="Solden L."/>
            <person name="Hendrickson E.L."/>
            <person name="Wrighton K."/>
            <person name="Shi W."/>
            <person name="He X."/>
        </authorList>
    </citation>
    <scope>NUCLEOTIDE SEQUENCE [LARGE SCALE GENOMIC DNA]</scope>
    <source>
        <strain evidence="4 5">TM7_G3_2_Rum_HOT_351B</strain>
    </source>
</reference>
<evidence type="ECO:0000256" key="2">
    <source>
        <dbReference type="SAM" id="MobiDB-lite"/>
    </source>
</evidence>
<protein>
    <submittedName>
        <fullName evidence="4">Isopentenyl-diphosphate Delta-isomerase</fullName>
        <ecNumber evidence="4">5.3.3.2</ecNumber>
    </submittedName>
</protein>